<dbReference type="PANTHER" id="PTHR30537:SF5">
    <property type="entry name" value="HTH-TYPE TRANSCRIPTIONAL ACTIVATOR TTDR-RELATED"/>
    <property type="match status" value="1"/>
</dbReference>
<keyword evidence="2" id="KW-0805">Transcription regulation</keyword>
<dbReference type="GO" id="GO:0003700">
    <property type="term" value="F:DNA-binding transcription factor activity"/>
    <property type="evidence" value="ECO:0007669"/>
    <property type="project" value="InterPro"/>
</dbReference>
<keyword evidence="4" id="KW-0804">Transcription</keyword>
<dbReference type="InterPro" id="IPR036390">
    <property type="entry name" value="WH_DNA-bd_sf"/>
</dbReference>
<reference evidence="6" key="1">
    <citation type="submission" date="2016-12" db="EMBL/GenBank/DDBJ databases">
        <authorList>
            <person name="Moulin L."/>
        </authorList>
    </citation>
    <scope>NUCLEOTIDE SEQUENCE [LARGE SCALE GENOMIC DNA]</scope>
    <source>
        <strain evidence="6">STM 7183</strain>
    </source>
</reference>
<dbReference type="SUPFAM" id="SSF53850">
    <property type="entry name" value="Periplasmic binding protein-like II"/>
    <property type="match status" value="1"/>
</dbReference>
<dbReference type="CDD" id="cd08422">
    <property type="entry name" value="PBP2_CrgA_like"/>
    <property type="match status" value="1"/>
</dbReference>
<comment type="caution">
    <text evidence="6">The sequence shown here is derived from an EMBL/GenBank/DDBJ whole genome shotgun (WGS) entry which is preliminary data.</text>
</comment>
<dbReference type="Proteomes" id="UP000195569">
    <property type="component" value="Unassembled WGS sequence"/>
</dbReference>
<protein>
    <submittedName>
        <fullName evidence="6">Transcriptional regulator, LysR family</fullName>
    </submittedName>
</protein>
<dbReference type="Gene3D" id="3.40.190.290">
    <property type="match status" value="1"/>
</dbReference>
<dbReference type="AlphaFoldDB" id="A0A1N7RIL8"/>
<proteinExistence type="inferred from homology"/>
<evidence type="ECO:0000256" key="2">
    <source>
        <dbReference type="ARBA" id="ARBA00023015"/>
    </source>
</evidence>
<evidence type="ECO:0000259" key="5">
    <source>
        <dbReference type="PROSITE" id="PS50931"/>
    </source>
</evidence>
<keyword evidence="3" id="KW-0238">DNA-binding</keyword>
<dbReference type="PROSITE" id="PS50931">
    <property type="entry name" value="HTH_LYSR"/>
    <property type="match status" value="1"/>
</dbReference>
<dbReference type="RefSeq" id="WP_087732134.1">
    <property type="nucleotide sequence ID" value="NZ_CYGY02000001.1"/>
</dbReference>
<dbReference type="Pfam" id="PF00126">
    <property type="entry name" value="HTH_1"/>
    <property type="match status" value="1"/>
</dbReference>
<dbReference type="FunFam" id="1.10.10.10:FF:000001">
    <property type="entry name" value="LysR family transcriptional regulator"/>
    <property type="match status" value="1"/>
</dbReference>
<dbReference type="Pfam" id="PF03466">
    <property type="entry name" value="LysR_substrate"/>
    <property type="match status" value="1"/>
</dbReference>
<evidence type="ECO:0000256" key="1">
    <source>
        <dbReference type="ARBA" id="ARBA00009437"/>
    </source>
</evidence>
<gene>
    <name evidence="6" type="ORF">BN2476_10025</name>
</gene>
<dbReference type="InterPro" id="IPR036388">
    <property type="entry name" value="WH-like_DNA-bd_sf"/>
</dbReference>
<evidence type="ECO:0000313" key="7">
    <source>
        <dbReference type="Proteomes" id="UP000195569"/>
    </source>
</evidence>
<dbReference type="InterPro" id="IPR000847">
    <property type="entry name" value="LysR_HTH_N"/>
</dbReference>
<dbReference type="Gene3D" id="1.10.10.10">
    <property type="entry name" value="Winged helix-like DNA-binding domain superfamily/Winged helix DNA-binding domain"/>
    <property type="match status" value="1"/>
</dbReference>
<dbReference type="EMBL" id="CYGY02000001">
    <property type="protein sequence ID" value="SIT34961.1"/>
    <property type="molecule type" value="Genomic_DNA"/>
</dbReference>
<dbReference type="SUPFAM" id="SSF46785">
    <property type="entry name" value="Winged helix' DNA-binding domain"/>
    <property type="match status" value="1"/>
</dbReference>
<dbReference type="InterPro" id="IPR058163">
    <property type="entry name" value="LysR-type_TF_proteobact-type"/>
</dbReference>
<sequence>MDRLTSLTAFCQVVECGSFSAAGRRLDLSANMISRHVQSLEVRLGVRLFNRTTRQVKLTEIGRLYYERSSQILSELDDADRIVETMQTSPRGKLRLHVNTHLVRFLAPILSEYLTLYPSVSLELVTGERAVDLIEDGYDLALRTVTPPDSGLIIRSLTPWRQVICCSPSYLARHGAPRHPSELAGRNCLQYQFFPSGNEWRFEAPSGETLTVSVGGNLTTTSAELLRSLALDGIGILVAPSFLVADDIAGGTLIRLFEEYKLTEFAINAIYPHRRYVSAKVRTLIDLLVERMSDHREWVQQVHGGS</sequence>
<organism evidence="6 7">
    <name type="scientific">Paraburkholderia piptadeniae</name>
    <dbReference type="NCBI Taxonomy" id="1701573"/>
    <lineage>
        <taxon>Bacteria</taxon>
        <taxon>Pseudomonadati</taxon>
        <taxon>Pseudomonadota</taxon>
        <taxon>Betaproteobacteria</taxon>
        <taxon>Burkholderiales</taxon>
        <taxon>Burkholderiaceae</taxon>
        <taxon>Paraburkholderia</taxon>
    </lineage>
</organism>
<dbReference type="InterPro" id="IPR005119">
    <property type="entry name" value="LysR_subst-bd"/>
</dbReference>
<evidence type="ECO:0000256" key="3">
    <source>
        <dbReference type="ARBA" id="ARBA00023125"/>
    </source>
</evidence>
<dbReference type="GO" id="GO:0006351">
    <property type="term" value="P:DNA-templated transcription"/>
    <property type="evidence" value="ECO:0007669"/>
    <property type="project" value="TreeGrafter"/>
</dbReference>
<evidence type="ECO:0000313" key="6">
    <source>
        <dbReference type="EMBL" id="SIT34961.1"/>
    </source>
</evidence>
<accession>A0A1N7RIL8</accession>
<feature type="domain" description="HTH lysR-type" evidence="5">
    <location>
        <begin position="1"/>
        <end position="59"/>
    </location>
</feature>
<name>A0A1N7RIL8_9BURK</name>
<dbReference type="PANTHER" id="PTHR30537">
    <property type="entry name" value="HTH-TYPE TRANSCRIPTIONAL REGULATOR"/>
    <property type="match status" value="1"/>
</dbReference>
<evidence type="ECO:0000256" key="4">
    <source>
        <dbReference type="ARBA" id="ARBA00023163"/>
    </source>
</evidence>
<dbReference type="OrthoDB" id="9026421at2"/>
<keyword evidence="7" id="KW-1185">Reference proteome</keyword>
<dbReference type="GO" id="GO:0043565">
    <property type="term" value="F:sequence-specific DNA binding"/>
    <property type="evidence" value="ECO:0007669"/>
    <property type="project" value="TreeGrafter"/>
</dbReference>
<comment type="similarity">
    <text evidence="1">Belongs to the LysR transcriptional regulatory family.</text>
</comment>